<dbReference type="PANTHER" id="PTHR10830:SF0">
    <property type="entry name" value="DOLICHYL-DIPHOSPHOOLIGOSACCHARIDE--PROTEIN GLYCOSYLTRANSFERASE 48 KDA SUBUNIT"/>
    <property type="match status" value="1"/>
</dbReference>
<keyword evidence="11" id="KW-0808">Transferase</keyword>
<evidence type="ECO:0000256" key="8">
    <source>
        <dbReference type="RuleBase" id="RU361142"/>
    </source>
</evidence>
<feature type="chain" id="PRO_5041488845" description="Dolichyl-diphosphooligosaccharide--protein glycosyltransferase subunit WBP1" evidence="8">
    <location>
        <begin position="21"/>
        <end position="393"/>
    </location>
</feature>
<comment type="pathway">
    <text evidence="2 8">Protein modification; protein glycosylation.</text>
</comment>
<gene>
    <name evidence="11" type="ORF">EV421DRAFT_1903878</name>
</gene>
<evidence type="ECO:0000256" key="7">
    <source>
        <dbReference type="ARBA" id="ARBA00023136"/>
    </source>
</evidence>
<evidence type="ECO:0000313" key="11">
    <source>
        <dbReference type="EMBL" id="KAK0442910.1"/>
    </source>
</evidence>
<dbReference type="GO" id="GO:0016740">
    <property type="term" value="F:transferase activity"/>
    <property type="evidence" value="ECO:0007669"/>
    <property type="project" value="UniProtKB-KW"/>
</dbReference>
<feature type="signal peptide" evidence="8">
    <location>
        <begin position="1"/>
        <end position="20"/>
    </location>
</feature>
<dbReference type="PANTHER" id="PTHR10830">
    <property type="entry name" value="DOLICHYL-DIPHOSPHOOLIGOSACCHARIDE--PROTEIN GLYCOSYLTRANSFERASE 48 KDA SUBUNIT"/>
    <property type="match status" value="1"/>
</dbReference>
<name>A0AA39MR98_9AGAR</name>
<evidence type="ECO:0000256" key="5">
    <source>
        <dbReference type="ARBA" id="ARBA00022824"/>
    </source>
</evidence>
<comment type="function">
    <text evidence="8">Subunit of the oligosaccharyl transferase (OST) complex that catalyzes the initial transfer of a defined glycan (Glc(3)Man(9)GlcNAc(2) in eukaryotes) from the lipid carrier dolichol-pyrophosphate to an asparagine residue within an Asn-X-Ser/Thr consensus motif in nascent polypeptide chains, the first step in protein N-glycosylation. N-glycosylation occurs cotranslationally and the complex associates with the Sec61 complex at the channel-forming translocon complex that mediates protein translocation across the endoplasmic reticulum (ER).</text>
</comment>
<dbReference type="Pfam" id="PF03345">
    <property type="entry name" value="OST48_N"/>
    <property type="match status" value="1"/>
</dbReference>
<comment type="subcellular location">
    <subcellularLocation>
        <location evidence="8">Endoplasmic reticulum membrane</location>
        <topology evidence="8">Single-pass type I membrane protein</topology>
    </subcellularLocation>
    <subcellularLocation>
        <location evidence="1">Membrane</location>
        <topology evidence="1">Single-pass type I membrane protein</topology>
    </subcellularLocation>
</comment>
<dbReference type="AlphaFoldDB" id="A0AA39MR98"/>
<feature type="domain" description="OST48 N-terminal" evidence="9">
    <location>
        <begin position="28"/>
        <end position="123"/>
    </location>
</feature>
<evidence type="ECO:0000259" key="10">
    <source>
        <dbReference type="Pfam" id="PF23358"/>
    </source>
</evidence>
<feature type="transmembrane region" description="Helical" evidence="8">
    <location>
        <begin position="356"/>
        <end position="378"/>
    </location>
</feature>
<comment type="caution">
    <text evidence="11">The sequence shown here is derived from an EMBL/GenBank/DDBJ whole genome shotgun (WGS) entry which is preliminary data.</text>
</comment>
<proteinExistence type="inferred from homology"/>
<keyword evidence="6 8" id="KW-1133">Transmembrane helix</keyword>
<dbReference type="EMBL" id="JAUEPT010000024">
    <property type="protein sequence ID" value="KAK0442910.1"/>
    <property type="molecule type" value="Genomic_DNA"/>
</dbReference>
<accession>A0AA39MR98</accession>
<evidence type="ECO:0000256" key="4">
    <source>
        <dbReference type="ARBA" id="ARBA00022692"/>
    </source>
</evidence>
<evidence type="ECO:0000256" key="2">
    <source>
        <dbReference type="ARBA" id="ARBA00004922"/>
    </source>
</evidence>
<evidence type="ECO:0000256" key="6">
    <source>
        <dbReference type="ARBA" id="ARBA00022989"/>
    </source>
</evidence>
<evidence type="ECO:0000256" key="3">
    <source>
        <dbReference type="ARBA" id="ARBA00008743"/>
    </source>
</evidence>
<dbReference type="Pfam" id="PF23358">
    <property type="entry name" value="OST48_MD"/>
    <property type="match status" value="1"/>
</dbReference>
<evidence type="ECO:0000259" key="9">
    <source>
        <dbReference type="Pfam" id="PF03345"/>
    </source>
</evidence>
<dbReference type="InterPro" id="IPR055457">
    <property type="entry name" value="OST48_N"/>
</dbReference>
<keyword evidence="8" id="KW-0732">Signal</keyword>
<dbReference type="GO" id="GO:0018279">
    <property type="term" value="P:protein N-linked glycosylation via asparagine"/>
    <property type="evidence" value="ECO:0007669"/>
    <property type="project" value="UniProtKB-UniRule"/>
</dbReference>
<comment type="similarity">
    <text evidence="3 8">Belongs to the DDOST 48 kDa subunit family.</text>
</comment>
<sequence>MLSLCTLLSLLFCLFCLLDAKSSTGNSVLVVLDPAAQNQFSIFFDGLKDSGYELTFRGPKNEAPLLIEDDVASFAHVIVFASDTKNFAKDITPQNLVQLLSLNTNLLIALSPKQTMLSSLAAEGMDPPMSFLSQYPESPLLTPNTPPVWFSGIPFARGNNPLIVPILNAPEESFAADSDSSTDTLADAAEKGGEGVWADLFTDKFANKEISKGVKSGNTQFARDVAAWTFQESLVLRIEDADHHIANTTISKEQYTINDPIVYSAAISRFNPKEDAWEPYSDIKDMQLEFTMLDPHIRTALPPVAGKPGIYSTQFRAPDRHGVFKFVIDYKRKGTAFNLSCHRRHDGYPRFLGAAWPYYAGAISTSVGFFLFSAMWLAGDVRQSKKSKSQKTE</sequence>
<organism evidence="11 12">
    <name type="scientific">Armillaria borealis</name>
    <dbReference type="NCBI Taxonomy" id="47425"/>
    <lineage>
        <taxon>Eukaryota</taxon>
        <taxon>Fungi</taxon>
        <taxon>Dikarya</taxon>
        <taxon>Basidiomycota</taxon>
        <taxon>Agaricomycotina</taxon>
        <taxon>Agaricomycetes</taxon>
        <taxon>Agaricomycetidae</taxon>
        <taxon>Agaricales</taxon>
        <taxon>Marasmiineae</taxon>
        <taxon>Physalacriaceae</taxon>
        <taxon>Armillaria</taxon>
    </lineage>
</organism>
<dbReference type="InterPro" id="IPR005013">
    <property type="entry name" value="DDOST_48_kDa_subunit"/>
</dbReference>
<keyword evidence="12" id="KW-1185">Reference proteome</keyword>
<dbReference type="InterPro" id="IPR055459">
    <property type="entry name" value="OST48_MD"/>
</dbReference>
<feature type="domain" description="OST48 middle" evidence="10">
    <location>
        <begin position="243"/>
        <end position="378"/>
    </location>
</feature>
<comment type="subunit">
    <text evidence="8">Component of the oligosaccharyltransferase (OST) complex.</text>
</comment>
<evidence type="ECO:0000256" key="1">
    <source>
        <dbReference type="ARBA" id="ARBA00004479"/>
    </source>
</evidence>
<keyword evidence="4 8" id="KW-0812">Transmembrane</keyword>
<evidence type="ECO:0000313" key="12">
    <source>
        <dbReference type="Proteomes" id="UP001175226"/>
    </source>
</evidence>
<dbReference type="GO" id="GO:0008250">
    <property type="term" value="C:oligosaccharyltransferase complex"/>
    <property type="evidence" value="ECO:0007669"/>
    <property type="project" value="TreeGrafter"/>
</dbReference>
<dbReference type="Proteomes" id="UP001175226">
    <property type="component" value="Unassembled WGS sequence"/>
</dbReference>
<keyword evidence="5 8" id="KW-0256">Endoplasmic reticulum</keyword>
<reference evidence="11" key="1">
    <citation type="submission" date="2023-06" db="EMBL/GenBank/DDBJ databases">
        <authorList>
            <consortium name="Lawrence Berkeley National Laboratory"/>
            <person name="Ahrendt S."/>
            <person name="Sahu N."/>
            <person name="Indic B."/>
            <person name="Wong-Bajracharya J."/>
            <person name="Merenyi Z."/>
            <person name="Ke H.-M."/>
            <person name="Monk M."/>
            <person name="Kocsube S."/>
            <person name="Drula E."/>
            <person name="Lipzen A."/>
            <person name="Balint B."/>
            <person name="Henrissat B."/>
            <person name="Andreopoulos B."/>
            <person name="Martin F.M."/>
            <person name="Harder C.B."/>
            <person name="Rigling D."/>
            <person name="Ford K.L."/>
            <person name="Foster G.D."/>
            <person name="Pangilinan J."/>
            <person name="Papanicolaou A."/>
            <person name="Barry K."/>
            <person name="LaButti K."/>
            <person name="Viragh M."/>
            <person name="Koriabine M."/>
            <person name="Yan M."/>
            <person name="Riley R."/>
            <person name="Champramary S."/>
            <person name="Plett K.L."/>
            <person name="Tsai I.J."/>
            <person name="Slot J."/>
            <person name="Sipos G."/>
            <person name="Plett J."/>
            <person name="Nagy L.G."/>
            <person name="Grigoriev I.V."/>
        </authorList>
    </citation>
    <scope>NUCLEOTIDE SEQUENCE</scope>
    <source>
        <strain evidence="11">FPL87.14</strain>
    </source>
</reference>
<protein>
    <recommendedName>
        <fullName evidence="8">Dolichyl-diphosphooligosaccharide--protein glycosyltransferase subunit WBP1</fullName>
        <shortName evidence="8">Oligosaccharyl transferase subunit WBP1</shortName>
    </recommendedName>
</protein>
<keyword evidence="7 8" id="KW-0472">Membrane</keyword>